<dbReference type="KEGG" id="bxe:Bxe_A2663"/>
<dbReference type="AlphaFoldDB" id="Q140E3"/>
<organism evidence="2 3">
    <name type="scientific">Paraburkholderia xenovorans (strain LB400)</name>
    <dbReference type="NCBI Taxonomy" id="266265"/>
    <lineage>
        <taxon>Bacteria</taxon>
        <taxon>Pseudomonadati</taxon>
        <taxon>Pseudomonadota</taxon>
        <taxon>Betaproteobacteria</taxon>
        <taxon>Burkholderiales</taxon>
        <taxon>Burkholderiaceae</taxon>
        <taxon>Paraburkholderia</taxon>
    </lineage>
</organism>
<dbReference type="STRING" id="266265.Bxe_A2663"/>
<name>Q140E3_PARXL</name>
<gene>
    <name evidence="2" type="ORF">Bxe_A2663</name>
</gene>
<evidence type="ECO:0000256" key="1">
    <source>
        <dbReference type="SAM" id="MobiDB-lite"/>
    </source>
</evidence>
<feature type="compositionally biased region" description="Polar residues" evidence="1">
    <location>
        <begin position="160"/>
        <end position="172"/>
    </location>
</feature>
<keyword evidence="3" id="KW-1185">Reference proteome</keyword>
<dbReference type="Proteomes" id="UP000001817">
    <property type="component" value="Chromosome 1"/>
</dbReference>
<sequence>MRYAGRKGGHMCQSSHECVDAAEYETGTESVEHWIARCSAAEATVTRLAARLRGRDQRILLLERALARTVALHQTLEDSLEQRLEQCMGSFDRAPPSEPSRGTTSGELNGGVTVHLPHLTRTLSLLFDVMREQWTKWDPERPPKSSTVARAIDAKLGLKGQSTGEASRSAQTFAAALRPDSLNDVDGRHR</sequence>
<feature type="region of interest" description="Disordered" evidence="1">
    <location>
        <begin position="90"/>
        <end position="109"/>
    </location>
</feature>
<protein>
    <submittedName>
        <fullName evidence="2">Uncharacterized protein</fullName>
    </submittedName>
</protein>
<reference evidence="2 3" key="1">
    <citation type="journal article" date="2006" name="Proc. Natl. Acad. Sci. U.S.A.">
        <title>Burkholderia xenovorans LB400 harbors a multi-replicon, 9.73-Mbp genome shaped for versatility.</title>
        <authorList>
            <person name="Chain P.S."/>
            <person name="Denef V.J."/>
            <person name="Konstantinidis K.T."/>
            <person name="Vergez L.M."/>
            <person name="Agullo L."/>
            <person name="Reyes V.L."/>
            <person name="Hauser L."/>
            <person name="Cordova M."/>
            <person name="Gomez L."/>
            <person name="Gonzalez M."/>
            <person name="Land M."/>
            <person name="Lao V."/>
            <person name="Larimer F."/>
            <person name="LiPuma J.J."/>
            <person name="Mahenthiralingam E."/>
            <person name="Malfatti S.A."/>
            <person name="Marx C.J."/>
            <person name="Parnell J.J."/>
            <person name="Ramette A."/>
            <person name="Richardson P."/>
            <person name="Seeger M."/>
            <person name="Smith D."/>
            <person name="Spilker T."/>
            <person name="Sul W.J."/>
            <person name="Tsoi T.V."/>
            <person name="Ulrich L.E."/>
            <person name="Zhulin I.B."/>
            <person name="Tiedje J.M."/>
        </authorList>
    </citation>
    <scope>NUCLEOTIDE SEQUENCE [LARGE SCALE GENOMIC DNA]</scope>
    <source>
        <strain evidence="2 3">LB400</strain>
    </source>
</reference>
<dbReference type="eggNOG" id="ENOG5033MRX">
    <property type="taxonomic scope" value="Bacteria"/>
</dbReference>
<proteinExistence type="predicted"/>
<dbReference type="EMBL" id="CP000270">
    <property type="protein sequence ID" value="ABE30296.1"/>
    <property type="molecule type" value="Genomic_DNA"/>
</dbReference>
<accession>Q140E3</accession>
<feature type="region of interest" description="Disordered" evidence="1">
    <location>
        <begin position="158"/>
        <end position="190"/>
    </location>
</feature>
<evidence type="ECO:0000313" key="3">
    <source>
        <dbReference type="Proteomes" id="UP000001817"/>
    </source>
</evidence>
<evidence type="ECO:0000313" key="2">
    <source>
        <dbReference type="EMBL" id="ABE30296.1"/>
    </source>
</evidence>
<dbReference type="KEGG" id="bxb:DR64_351"/>